<accession>A0ACC0VF80</accession>
<proteinExistence type="predicted"/>
<organism evidence="1 2">
    <name type="scientific">Trichothecium roseum</name>
    <dbReference type="NCBI Taxonomy" id="47278"/>
    <lineage>
        <taxon>Eukaryota</taxon>
        <taxon>Fungi</taxon>
        <taxon>Dikarya</taxon>
        <taxon>Ascomycota</taxon>
        <taxon>Pezizomycotina</taxon>
        <taxon>Sordariomycetes</taxon>
        <taxon>Hypocreomycetidae</taxon>
        <taxon>Hypocreales</taxon>
        <taxon>Hypocreales incertae sedis</taxon>
        <taxon>Trichothecium</taxon>
    </lineage>
</organism>
<gene>
    <name evidence="1" type="ORF">N3K66_000647</name>
</gene>
<name>A0ACC0VF80_9HYPO</name>
<evidence type="ECO:0000313" key="1">
    <source>
        <dbReference type="EMBL" id="KAI9904118.1"/>
    </source>
</evidence>
<protein>
    <submittedName>
        <fullName evidence="1">Uncharacterized protein</fullName>
    </submittedName>
</protein>
<dbReference type="EMBL" id="CM047940">
    <property type="protein sequence ID" value="KAI9904118.1"/>
    <property type="molecule type" value="Genomic_DNA"/>
</dbReference>
<sequence>MASIAVAALASGVTHAPPLPVALSGVFGSISLVAWICVILPQLIANFKAKSADGLSMAFLIVWLLGDVTNLLGALFTHLAPTAIALPSYFCFADLVLITQCAYYNHRNARKAKKAARTTSEASEDSPLLARRRSSSAAQHNNVQPNDADGKPIAEEVENNSTGSVWAQNALSLVAVYAVGIAAFFISYKAGAWNTTDPDPGSPADVNDPLEWVGLTLGYVSALFYLCARVPQIYKNYKDKSCEGLAVLFFMLSLTGNLTYGVSLVAYSQEKKYLLNALPFLLGSLGTIMEDCIIFVQFRLYDGNQAPVAV</sequence>
<reference evidence="1" key="1">
    <citation type="submission" date="2022-10" db="EMBL/GenBank/DDBJ databases">
        <title>Complete Genome of Trichothecium roseum strain YXFP-22015, a Plant Pathogen Isolated from Citrus.</title>
        <authorList>
            <person name="Wang Y."/>
            <person name="Zhu L."/>
        </authorList>
    </citation>
    <scope>NUCLEOTIDE SEQUENCE</scope>
    <source>
        <strain evidence="1">YXFP-22015</strain>
    </source>
</reference>
<keyword evidence="2" id="KW-1185">Reference proteome</keyword>
<dbReference type="Proteomes" id="UP001163324">
    <property type="component" value="Chromosome 1"/>
</dbReference>
<comment type="caution">
    <text evidence="1">The sequence shown here is derived from an EMBL/GenBank/DDBJ whole genome shotgun (WGS) entry which is preliminary data.</text>
</comment>
<evidence type="ECO:0000313" key="2">
    <source>
        <dbReference type="Proteomes" id="UP001163324"/>
    </source>
</evidence>